<evidence type="ECO:0000313" key="2">
    <source>
        <dbReference type="EMBL" id="NMH78647.1"/>
    </source>
</evidence>
<feature type="domain" description="Insertion element IS402-like" evidence="1">
    <location>
        <begin position="7"/>
        <end position="51"/>
    </location>
</feature>
<dbReference type="PANTHER" id="PTHR46637:SF1">
    <property type="entry name" value="BLL5188 PROTEIN"/>
    <property type="match status" value="1"/>
</dbReference>
<dbReference type="Proteomes" id="UP001296706">
    <property type="component" value="Unassembled WGS sequence"/>
</dbReference>
<proteinExistence type="predicted"/>
<name>A0ABX1RE22_9PSEU</name>
<feature type="non-terminal residue" evidence="2">
    <location>
        <position position="51"/>
    </location>
</feature>
<comment type="caution">
    <text evidence="2">The sequence shown here is derived from an EMBL/GenBank/DDBJ whole genome shotgun (WGS) entry which is preliminary data.</text>
</comment>
<dbReference type="EMBL" id="JAAXKY010000048">
    <property type="protein sequence ID" value="NMH78647.1"/>
    <property type="molecule type" value="Genomic_DNA"/>
</dbReference>
<evidence type="ECO:0000259" key="1">
    <source>
        <dbReference type="Pfam" id="PF13340"/>
    </source>
</evidence>
<protein>
    <submittedName>
        <fullName evidence="2">Transposase</fullName>
    </submittedName>
</protein>
<reference evidence="2 3" key="1">
    <citation type="submission" date="2020-04" db="EMBL/GenBank/DDBJ databases">
        <authorList>
            <person name="Klaysubun C."/>
            <person name="Duangmal K."/>
            <person name="Lipun K."/>
        </authorList>
    </citation>
    <scope>NUCLEOTIDE SEQUENCE [LARGE SCALE GENOMIC DNA]</scope>
    <source>
        <strain evidence="2 3">JCM 11839</strain>
    </source>
</reference>
<dbReference type="PANTHER" id="PTHR46637">
    <property type="entry name" value="TIS1421-TRANSPOSASE PROTEIN A"/>
    <property type="match status" value="1"/>
</dbReference>
<dbReference type="InterPro" id="IPR025161">
    <property type="entry name" value="IS402-like_dom"/>
</dbReference>
<evidence type="ECO:0000313" key="3">
    <source>
        <dbReference type="Proteomes" id="UP001296706"/>
    </source>
</evidence>
<dbReference type="RefSeq" id="WP_169396712.1">
    <property type="nucleotide sequence ID" value="NZ_JAAXKY010000048.1"/>
</dbReference>
<organism evidence="2 3">
    <name type="scientific">Pseudonocardia xinjiangensis</name>
    <dbReference type="NCBI Taxonomy" id="75289"/>
    <lineage>
        <taxon>Bacteria</taxon>
        <taxon>Bacillati</taxon>
        <taxon>Actinomycetota</taxon>
        <taxon>Actinomycetes</taxon>
        <taxon>Pseudonocardiales</taxon>
        <taxon>Pseudonocardiaceae</taxon>
        <taxon>Pseudonocardia</taxon>
    </lineage>
</organism>
<gene>
    <name evidence="2" type="ORF">HF577_16360</name>
</gene>
<keyword evidence="3" id="KW-1185">Reference proteome</keyword>
<sequence length="51" mass="5962">MVRRHELTDEQWREIESLLPPSGVAGRPRVDDRRVINGMLYKAKTGVAWRD</sequence>
<accession>A0ABX1RE22</accession>
<dbReference type="Pfam" id="PF13340">
    <property type="entry name" value="DUF4096"/>
    <property type="match status" value="1"/>
</dbReference>
<dbReference type="InterPro" id="IPR052909">
    <property type="entry name" value="Transposase_6_like"/>
</dbReference>